<dbReference type="Pfam" id="PF19291">
    <property type="entry name" value="TREH_N"/>
    <property type="match status" value="1"/>
</dbReference>
<dbReference type="InterPro" id="IPR008928">
    <property type="entry name" value="6-hairpin_glycosidase_sf"/>
</dbReference>
<dbReference type="EMBL" id="DF238840">
    <property type="protein sequence ID" value="GAF26367.1"/>
    <property type="molecule type" value="Genomic_DNA"/>
</dbReference>
<keyword evidence="3" id="KW-0378">Hydrolase</keyword>
<dbReference type="GO" id="GO:0004553">
    <property type="term" value="F:hydrolase activity, hydrolyzing O-glycosyl compounds"/>
    <property type="evidence" value="ECO:0007669"/>
    <property type="project" value="UniProtKB-ARBA"/>
</dbReference>
<evidence type="ECO:0000259" key="1">
    <source>
        <dbReference type="Pfam" id="PF00723"/>
    </source>
</evidence>
<proteinExistence type="predicted"/>
<feature type="domain" description="Trehalase-like N-terminal" evidence="2">
    <location>
        <begin position="17"/>
        <end position="131"/>
    </location>
</feature>
<accession>A0A0S6UD46</accession>
<reference evidence="3" key="1">
    <citation type="journal article" date="2014" name="Gene">
        <title>Genome-guided analysis of transformation efficiency and carbon dioxide assimilation by Moorella thermoacetica Y72.</title>
        <authorList>
            <person name="Tsukahara K."/>
            <person name="Kita A."/>
            <person name="Nakashimada Y."/>
            <person name="Hoshino T."/>
            <person name="Murakami K."/>
        </authorList>
    </citation>
    <scope>NUCLEOTIDE SEQUENCE [LARGE SCALE GENOMIC DNA]</scope>
    <source>
        <strain evidence="3">Y72</strain>
    </source>
</reference>
<dbReference type="Gene3D" id="1.50.10.10">
    <property type="match status" value="1"/>
</dbReference>
<dbReference type="InterPro" id="IPR011613">
    <property type="entry name" value="GH15-like"/>
</dbReference>
<dbReference type="InterPro" id="IPR045582">
    <property type="entry name" value="Trehalase-like_N"/>
</dbReference>
<dbReference type="Pfam" id="PF00723">
    <property type="entry name" value="Glyco_hydro_15"/>
    <property type="match status" value="1"/>
</dbReference>
<feature type="domain" description="GH15-like" evidence="1">
    <location>
        <begin position="229"/>
        <end position="597"/>
    </location>
</feature>
<organism evidence="3">
    <name type="scientific">Moorella thermoacetica Y72</name>
    <dbReference type="NCBI Taxonomy" id="1325331"/>
    <lineage>
        <taxon>Bacteria</taxon>
        <taxon>Bacillati</taxon>
        <taxon>Bacillota</taxon>
        <taxon>Clostridia</taxon>
        <taxon>Neomoorellales</taxon>
        <taxon>Neomoorellaceae</taxon>
        <taxon>Neomoorella</taxon>
    </lineage>
</organism>
<evidence type="ECO:0000313" key="3">
    <source>
        <dbReference type="EMBL" id="GAF26367.1"/>
    </source>
</evidence>
<dbReference type="InterPro" id="IPR012341">
    <property type="entry name" value="6hp_glycosidase-like_sf"/>
</dbReference>
<gene>
    <name evidence="3" type="ORF">MTY_1706</name>
</gene>
<dbReference type="AlphaFoldDB" id="A0A0S6UD46"/>
<name>A0A0S6UD46_NEOTH</name>
<protein>
    <submittedName>
        <fullName evidence="3">Glycosid hydrolase 15-like protein</fullName>
    </submittedName>
</protein>
<evidence type="ECO:0000259" key="2">
    <source>
        <dbReference type="Pfam" id="PF19291"/>
    </source>
</evidence>
<sequence length="606" mass="68791">MSKGLRDILKHRPYYGFIGNGETAALVAPDFAITWLCVPRFDSFPLFAAALSPERGGSLRLDIEPAVNPVSQRYLPDSNVLETVGRGQGLQVTVLDFMPWGYHHLTRLIILENTGVDTLKPRVRWQASPIITGAHTFKVQSRGSFQFIYGPGGAACIGMAGAPGPTSTLTLKPGEKHRLWLVLAYGTNLTLARQHWTAGFYSSLEENLAWWRRWFKKARRPNTTSAEVMEAYYRSLMVLKLLTYERTGAIIAAPTTSFPAVPGGNDNWDYRYCWLRDGYFTALAFDAAGYHEEARSFYDFALSLQQPDGGWYMPLVPVEGRGGKEYIAADLAGPHGEKPIRFGNAAMHQIQLDNAGNVLDGLWNHYLATRDREYIRSRWDAIRRAALWLENYWDRPENGIWEIRERKDHWLYGKILCYAGLTAASHLSIEMGRLQWAGRWHRAASRVRRQLLIQGWSAERQAYLQHYGPDAPLDISVLALEFYGLLAANHPRLLKTVAAIEQPSPVAKGEPATRGGLNMWGGIARFEQAAIPFYLPTLWLGRYYLHAGNYERARELLQVCLDNATDLYLMAEHFDPRTGEQWGNFPQGFSHQEIVRFLLDYAYRED</sequence>
<dbReference type="GO" id="GO:0005975">
    <property type="term" value="P:carbohydrate metabolic process"/>
    <property type="evidence" value="ECO:0007669"/>
    <property type="project" value="InterPro"/>
</dbReference>
<dbReference type="Proteomes" id="UP000063718">
    <property type="component" value="Unassembled WGS sequence"/>
</dbReference>
<dbReference type="PANTHER" id="PTHR31616:SF0">
    <property type="entry name" value="GLUCAN 1,4-ALPHA-GLUCOSIDASE"/>
    <property type="match status" value="1"/>
</dbReference>
<dbReference type="SUPFAM" id="SSF48208">
    <property type="entry name" value="Six-hairpin glycosidases"/>
    <property type="match status" value="1"/>
</dbReference>
<dbReference type="PANTHER" id="PTHR31616">
    <property type="entry name" value="TREHALASE"/>
    <property type="match status" value="1"/>
</dbReference>